<dbReference type="PRINTS" id="PR00164">
    <property type="entry name" value="ABC2TRNSPORT"/>
</dbReference>
<evidence type="ECO:0000256" key="2">
    <source>
        <dbReference type="ARBA" id="ARBA00022448"/>
    </source>
</evidence>
<dbReference type="PANTHER" id="PTHR30413">
    <property type="entry name" value="INNER MEMBRANE TRANSPORT PERMEASE"/>
    <property type="match status" value="1"/>
</dbReference>
<comment type="caution">
    <text evidence="4">The sequence shown here is derived from an EMBL/GenBank/DDBJ whole genome shotgun (WGS) entry which is preliminary data.</text>
</comment>
<evidence type="ECO:0000256" key="3">
    <source>
        <dbReference type="SAM" id="Phobius"/>
    </source>
</evidence>
<dbReference type="RefSeq" id="WP_147817737.1">
    <property type="nucleotide sequence ID" value="NZ_BPRA01000009.1"/>
</dbReference>
<feature type="transmembrane region" description="Helical" evidence="3">
    <location>
        <begin position="158"/>
        <end position="179"/>
    </location>
</feature>
<feature type="transmembrane region" description="Helical" evidence="3">
    <location>
        <begin position="124"/>
        <end position="146"/>
    </location>
</feature>
<feature type="transmembrane region" description="Helical" evidence="3">
    <location>
        <begin position="186"/>
        <end position="205"/>
    </location>
</feature>
<dbReference type="EMBL" id="BPRA01000009">
    <property type="protein sequence ID" value="GJE55734.1"/>
    <property type="molecule type" value="Genomic_DNA"/>
</dbReference>
<reference evidence="4" key="1">
    <citation type="journal article" date="2021" name="Front. Microbiol.">
        <title>Comprehensive Comparative Genomics and Phenotyping of Methylobacterium Species.</title>
        <authorList>
            <person name="Alessa O."/>
            <person name="Ogura Y."/>
            <person name="Fujitani Y."/>
            <person name="Takami H."/>
            <person name="Hayashi T."/>
            <person name="Sahin N."/>
            <person name="Tani A."/>
        </authorList>
    </citation>
    <scope>NUCLEOTIDE SEQUENCE</scope>
    <source>
        <strain evidence="4">DSM 23674</strain>
    </source>
</reference>
<evidence type="ECO:0000313" key="4">
    <source>
        <dbReference type="EMBL" id="GJE55734.1"/>
    </source>
</evidence>
<feature type="transmembrane region" description="Helical" evidence="3">
    <location>
        <begin position="43"/>
        <end position="66"/>
    </location>
</feature>
<feature type="transmembrane region" description="Helical" evidence="3">
    <location>
        <begin position="78"/>
        <end position="95"/>
    </location>
</feature>
<dbReference type="InterPro" id="IPR000412">
    <property type="entry name" value="ABC_2_transport"/>
</dbReference>
<name>A0ABQ4TLK1_9HYPH</name>
<organism evidence="4 5">
    <name type="scientific">Methylobacterium thuringiense</name>
    <dbReference type="NCBI Taxonomy" id="1003091"/>
    <lineage>
        <taxon>Bacteria</taxon>
        <taxon>Pseudomonadati</taxon>
        <taxon>Pseudomonadota</taxon>
        <taxon>Alphaproteobacteria</taxon>
        <taxon>Hyphomicrobiales</taxon>
        <taxon>Methylobacteriaceae</taxon>
        <taxon>Methylobacterium</taxon>
    </lineage>
</organism>
<keyword evidence="3" id="KW-0472">Membrane</keyword>
<accession>A0ABQ4TLK1</accession>
<keyword evidence="3" id="KW-1133">Transmembrane helix</keyword>
<keyword evidence="3" id="KW-0812">Transmembrane</keyword>
<protein>
    <submittedName>
        <fullName evidence="4">Polysialic acid transport protein KpsM</fullName>
    </submittedName>
</protein>
<evidence type="ECO:0000256" key="1">
    <source>
        <dbReference type="ARBA" id="ARBA00007783"/>
    </source>
</evidence>
<reference evidence="4" key="2">
    <citation type="submission" date="2021-08" db="EMBL/GenBank/DDBJ databases">
        <authorList>
            <person name="Tani A."/>
            <person name="Ola A."/>
            <person name="Ogura Y."/>
            <person name="Katsura K."/>
            <person name="Hayashi T."/>
        </authorList>
    </citation>
    <scope>NUCLEOTIDE SEQUENCE</scope>
    <source>
        <strain evidence="4">DSM 23674</strain>
    </source>
</reference>
<comment type="similarity">
    <text evidence="1">Belongs to the ABC-2 integral membrane protein family.</text>
</comment>
<keyword evidence="2" id="KW-0813">Transport</keyword>
<proteinExistence type="inferred from homology"/>
<evidence type="ECO:0000313" key="5">
    <source>
        <dbReference type="Proteomes" id="UP001055101"/>
    </source>
</evidence>
<feature type="transmembrane region" description="Helical" evidence="3">
    <location>
        <begin position="243"/>
        <end position="260"/>
    </location>
</feature>
<sequence length="270" mass="30192">MQIEVPSLGSRSIFSKAERIDSYLRVLNALMLRDMRTRFAGSYWGYLVQVLWPVAHMFIIACAMTFRHVPPPFGDSTMVFAATGAIPALAFQYISREIMKGILTNKPLTYYPQVRTLDVMFSRVLVEIVSSFLGVMLIFSVLMAFGLNPIPIDPVTAICGYLCAIALGIGAGTINVAIVQVFPGWMLGYIGIGILLYMASGVLFMPSELPEQIYDYMKWNPVLQLVEWVRLGYDPSLPITIDYVYLFLWVFCTLTLGLTLERTIGRRGGA</sequence>
<dbReference type="PANTHER" id="PTHR30413:SF10">
    <property type="entry name" value="CAPSULE POLYSACCHARIDE EXPORT INNER-MEMBRANE PROTEIN CTRC"/>
    <property type="match status" value="1"/>
</dbReference>
<keyword evidence="5" id="KW-1185">Reference proteome</keyword>
<dbReference type="Proteomes" id="UP001055101">
    <property type="component" value="Unassembled WGS sequence"/>
</dbReference>
<gene>
    <name evidence="4" type="primary">kpsM</name>
    <name evidence="4" type="ORF">EKPJFOCH_2229</name>
</gene>